<name>A0A409W0C1_9AGAR</name>
<dbReference type="Proteomes" id="UP000284706">
    <property type="component" value="Unassembled WGS sequence"/>
</dbReference>
<reference evidence="2 3" key="1">
    <citation type="journal article" date="2018" name="Evol. Lett.">
        <title>Horizontal gene cluster transfer increased hallucinogenic mushroom diversity.</title>
        <authorList>
            <person name="Reynolds H.T."/>
            <person name="Vijayakumar V."/>
            <person name="Gluck-Thaler E."/>
            <person name="Korotkin H.B."/>
            <person name="Matheny P.B."/>
            <person name="Slot J.C."/>
        </authorList>
    </citation>
    <scope>NUCLEOTIDE SEQUENCE [LARGE SCALE GENOMIC DNA]</scope>
    <source>
        <strain evidence="2 3">SRW20</strain>
    </source>
</reference>
<accession>A0A409W0C1</accession>
<comment type="caution">
    <text evidence="2">The sequence shown here is derived from an EMBL/GenBank/DDBJ whole genome shotgun (WGS) entry which is preliminary data.</text>
</comment>
<sequence>MPGANYMGGKRSVQSSGKSSSCALTHILHRGRNAMKARAKDAVGRIQKGFFGRQKLDMLYQGLSSSAKTKPTITSSTKAQKGVLGPTNTRLNTNSAAAKPEIDLAHARKKVIVDANAHTRSFIPSPIRVAPSTPRSRQRLKVHTSSSSSALSKGQNSKALLALDTLERQFVL</sequence>
<evidence type="ECO:0000256" key="1">
    <source>
        <dbReference type="SAM" id="MobiDB-lite"/>
    </source>
</evidence>
<feature type="compositionally biased region" description="Low complexity" evidence="1">
    <location>
        <begin position="8"/>
        <end position="20"/>
    </location>
</feature>
<gene>
    <name evidence="2" type="ORF">CVT26_007161</name>
</gene>
<evidence type="ECO:0000313" key="3">
    <source>
        <dbReference type="Proteomes" id="UP000284706"/>
    </source>
</evidence>
<dbReference type="InParanoid" id="A0A409W0C1"/>
<organism evidence="2 3">
    <name type="scientific">Gymnopilus dilepis</name>
    <dbReference type="NCBI Taxonomy" id="231916"/>
    <lineage>
        <taxon>Eukaryota</taxon>
        <taxon>Fungi</taxon>
        <taxon>Dikarya</taxon>
        <taxon>Basidiomycota</taxon>
        <taxon>Agaricomycotina</taxon>
        <taxon>Agaricomycetes</taxon>
        <taxon>Agaricomycetidae</taxon>
        <taxon>Agaricales</taxon>
        <taxon>Agaricineae</taxon>
        <taxon>Hymenogastraceae</taxon>
        <taxon>Gymnopilus</taxon>
    </lineage>
</organism>
<feature type="compositionally biased region" description="Polar residues" evidence="1">
    <location>
        <begin position="143"/>
        <end position="154"/>
    </location>
</feature>
<feature type="compositionally biased region" description="Polar residues" evidence="1">
    <location>
        <begin position="68"/>
        <end position="79"/>
    </location>
</feature>
<dbReference type="OrthoDB" id="3260134at2759"/>
<proteinExistence type="predicted"/>
<evidence type="ECO:0000313" key="2">
    <source>
        <dbReference type="EMBL" id="PPQ71962.1"/>
    </source>
</evidence>
<dbReference type="EMBL" id="NHYE01005479">
    <property type="protein sequence ID" value="PPQ71962.1"/>
    <property type="molecule type" value="Genomic_DNA"/>
</dbReference>
<feature type="region of interest" description="Disordered" evidence="1">
    <location>
        <begin position="1"/>
        <end position="20"/>
    </location>
</feature>
<dbReference type="AlphaFoldDB" id="A0A409W0C1"/>
<protein>
    <submittedName>
        <fullName evidence="2">Uncharacterized protein</fullName>
    </submittedName>
</protein>
<keyword evidence="3" id="KW-1185">Reference proteome</keyword>
<feature type="region of interest" description="Disordered" evidence="1">
    <location>
        <begin position="68"/>
        <end position="93"/>
    </location>
</feature>
<feature type="region of interest" description="Disordered" evidence="1">
    <location>
        <begin position="125"/>
        <end position="154"/>
    </location>
</feature>